<evidence type="ECO:0000313" key="2">
    <source>
        <dbReference type="EMBL" id="VDO40061.1"/>
    </source>
</evidence>
<evidence type="ECO:0000313" key="3">
    <source>
        <dbReference type="Proteomes" id="UP000268014"/>
    </source>
</evidence>
<feature type="chain" id="PRO_5043123727" evidence="1">
    <location>
        <begin position="21"/>
        <end position="193"/>
    </location>
</feature>
<protein>
    <submittedName>
        <fullName evidence="2 4">Uncharacterized protein</fullName>
    </submittedName>
</protein>
<evidence type="ECO:0000256" key="1">
    <source>
        <dbReference type="SAM" id="SignalP"/>
    </source>
</evidence>
<dbReference type="Proteomes" id="UP000268014">
    <property type="component" value="Unassembled WGS sequence"/>
</dbReference>
<evidence type="ECO:0000313" key="4">
    <source>
        <dbReference type="WBParaSite" id="HPLM_0001041901-mRNA-1"/>
    </source>
</evidence>
<feature type="signal peptide" evidence="1">
    <location>
        <begin position="1"/>
        <end position="20"/>
    </location>
</feature>
<dbReference type="AlphaFoldDB" id="A0A0N4WHP0"/>
<reference evidence="4" key="1">
    <citation type="submission" date="2017-02" db="UniProtKB">
        <authorList>
            <consortium name="WormBaseParasite"/>
        </authorList>
    </citation>
    <scope>IDENTIFICATION</scope>
</reference>
<organism evidence="4">
    <name type="scientific">Haemonchus placei</name>
    <name type="common">Barber's pole worm</name>
    <dbReference type="NCBI Taxonomy" id="6290"/>
    <lineage>
        <taxon>Eukaryota</taxon>
        <taxon>Metazoa</taxon>
        <taxon>Ecdysozoa</taxon>
        <taxon>Nematoda</taxon>
        <taxon>Chromadorea</taxon>
        <taxon>Rhabditida</taxon>
        <taxon>Rhabditina</taxon>
        <taxon>Rhabditomorpha</taxon>
        <taxon>Strongyloidea</taxon>
        <taxon>Trichostrongylidae</taxon>
        <taxon>Haemonchus</taxon>
    </lineage>
</organism>
<dbReference type="EMBL" id="UZAF01017287">
    <property type="protein sequence ID" value="VDO40061.1"/>
    <property type="molecule type" value="Genomic_DNA"/>
</dbReference>
<dbReference type="WBParaSite" id="HPLM_0001041901-mRNA-1">
    <property type="protein sequence ID" value="HPLM_0001041901-mRNA-1"/>
    <property type="gene ID" value="HPLM_0001041901"/>
</dbReference>
<keyword evidence="1" id="KW-0732">Signal</keyword>
<proteinExistence type="predicted"/>
<keyword evidence="3" id="KW-1185">Reference proteome</keyword>
<accession>A0A0N4WHP0</accession>
<sequence length="193" mass="21621">MRCFLLIEVILAVIVPENAALLLSLQSHEPNKTPFELSDETITVVSRGAKVSLEPKKTPLQLSDEAITVVSRGAEAYGDRRKFSEKNESVKGGLQSRPEREFVVAAEKAAKEPPSASSSISPDINELEEALKELARLSKEVKDVAISDSVSFIGDYRDGMSPIDGAVERKRRGRRRRRIREFEMRKRYYMAAL</sequence>
<gene>
    <name evidence="2" type="ORF">HPLM_LOCUS10411</name>
</gene>
<name>A0A0N4WHP0_HAEPC</name>
<reference evidence="2 3" key="2">
    <citation type="submission" date="2018-11" db="EMBL/GenBank/DDBJ databases">
        <authorList>
            <consortium name="Pathogen Informatics"/>
        </authorList>
    </citation>
    <scope>NUCLEOTIDE SEQUENCE [LARGE SCALE GENOMIC DNA]</scope>
    <source>
        <strain evidence="2 3">MHpl1</strain>
    </source>
</reference>